<dbReference type="Proteomes" id="UP001157418">
    <property type="component" value="Unassembled WGS sequence"/>
</dbReference>
<evidence type="ECO:0000256" key="4">
    <source>
        <dbReference type="ARBA" id="ARBA00022723"/>
    </source>
</evidence>
<dbReference type="SUPFAM" id="SSF53335">
    <property type="entry name" value="S-adenosyl-L-methionine-dependent methyltransferases"/>
    <property type="match status" value="1"/>
</dbReference>
<dbReference type="Pfam" id="PF03492">
    <property type="entry name" value="Methyltransf_7"/>
    <property type="match status" value="1"/>
</dbReference>
<protein>
    <submittedName>
        <fullName evidence="6">Uncharacterized protein</fullName>
    </submittedName>
</protein>
<dbReference type="GO" id="GO:0008168">
    <property type="term" value="F:methyltransferase activity"/>
    <property type="evidence" value="ECO:0007669"/>
    <property type="project" value="UniProtKB-KW"/>
</dbReference>
<dbReference type="InterPro" id="IPR005299">
    <property type="entry name" value="MeTrfase_7"/>
</dbReference>
<comment type="similarity">
    <text evidence="1">Belongs to the methyltransferase superfamily. Type-7 methyltransferase family.</text>
</comment>
<dbReference type="GO" id="GO:0032259">
    <property type="term" value="P:methylation"/>
    <property type="evidence" value="ECO:0007669"/>
    <property type="project" value="UniProtKB-KW"/>
</dbReference>
<reference evidence="6 7" key="1">
    <citation type="submission" date="2022-01" db="EMBL/GenBank/DDBJ databases">
        <authorList>
            <person name="Xiong W."/>
            <person name="Schranz E."/>
        </authorList>
    </citation>
    <scope>NUCLEOTIDE SEQUENCE [LARGE SCALE GENOMIC DNA]</scope>
</reference>
<evidence type="ECO:0000313" key="7">
    <source>
        <dbReference type="Proteomes" id="UP001157418"/>
    </source>
</evidence>
<gene>
    <name evidence="6" type="ORF">LVIROSA_LOCUS33695</name>
</gene>
<keyword evidence="3" id="KW-0808">Transferase</keyword>
<name>A0AAU9PCN4_9ASTR</name>
<keyword evidence="5" id="KW-0460">Magnesium</keyword>
<dbReference type="PANTHER" id="PTHR31009">
    <property type="entry name" value="S-ADENOSYL-L-METHIONINE:CARBOXYL METHYLTRANSFERASE FAMILY PROTEIN"/>
    <property type="match status" value="1"/>
</dbReference>
<keyword evidence="4" id="KW-0479">Metal-binding</keyword>
<dbReference type="AlphaFoldDB" id="A0AAU9PCN4"/>
<comment type="caution">
    <text evidence="6">The sequence shown here is derived from an EMBL/GenBank/DDBJ whole genome shotgun (WGS) entry which is preliminary data.</text>
</comment>
<organism evidence="6 7">
    <name type="scientific">Lactuca virosa</name>
    <dbReference type="NCBI Taxonomy" id="75947"/>
    <lineage>
        <taxon>Eukaryota</taxon>
        <taxon>Viridiplantae</taxon>
        <taxon>Streptophyta</taxon>
        <taxon>Embryophyta</taxon>
        <taxon>Tracheophyta</taxon>
        <taxon>Spermatophyta</taxon>
        <taxon>Magnoliopsida</taxon>
        <taxon>eudicotyledons</taxon>
        <taxon>Gunneridae</taxon>
        <taxon>Pentapetalae</taxon>
        <taxon>asterids</taxon>
        <taxon>campanulids</taxon>
        <taxon>Asterales</taxon>
        <taxon>Asteraceae</taxon>
        <taxon>Cichorioideae</taxon>
        <taxon>Cichorieae</taxon>
        <taxon>Lactucinae</taxon>
        <taxon>Lactuca</taxon>
    </lineage>
</organism>
<evidence type="ECO:0000256" key="2">
    <source>
        <dbReference type="ARBA" id="ARBA00022603"/>
    </source>
</evidence>
<dbReference type="Gene3D" id="3.40.50.150">
    <property type="entry name" value="Vaccinia Virus protein VP39"/>
    <property type="match status" value="1"/>
</dbReference>
<evidence type="ECO:0000313" key="6">
    <source>
        <dbReference type="EMBL" id="CAH1448133.1"/>
    </source>
</evidence>
<dbReference type="Gene3D" id="1.10.1200.270">
    <property type="entry name" value="Methyltransferase, alpha-helical capping domain"/>
    <property type="match status" value="1"/>
</dbReference>
<evidence type="ECO:0000256" key="3">
    <source>
        <dbReference type="ARBA" id="ARBA00022679"/>
    </source>
</evidence>
<keyword evidence="2" id="KW-0489">Methyltransferase</keyword>
<dbReference type="InterPro" id="IPR042086">
    <property type="entry name" value="MeTrfase_capping"/>
</dbReference>
<dbReference type="InterPro" id="IPR029063">
    <property type="entry name" value="SAM-dependent_MTases_sf"/>
</dbReference>
<dbReference type="GO" id="GO:0046872">
    <property type="term" value="F:metal ion binding"/>
    <property type="evidence" value="ECO:0007669"/>
    <property type="project" value="UniProtKB-KW"/>
</dbReference>
<accession>A0AAU9PCN4</accession>
<proteinExistence type="inferred from homology"/>
<dbReference type="EMBL" id="CAKMRJ010005634">
    <property type="protein sequence ID" value="CAH1448133.1"/>
    <property type="molecule type" value="Genomic_DNA"/>
</dbReference>
<sequence>MEVENILHMNIGHGESSYASNSFLQESVIRKTLTVLQDTIKGMVNIEAAFSKCFVLADLGCGTGTNTLLLASMVIDIVLELCKEDNYKAPKLQVCLNDLFGNDFNTIFKLLSNFYANLQKKKGENIASCFVSANPGSFYGRLFQDESLHLVHSSYAVHWLSQVPEGIENNKENIYMAKSSPLNVFEAYKSQFHTDFIKFLQMRSKEVVHGGCMVLTFRGRSSADPTTDDGARIFELLAQSLLNMVKEGLVQESYMHSFNVPNYAPCEDEVRCTIHDEGSFSLDTFNVFQVNWDPYDTDYTNVKDLDEHSHIHGENCANVLRAVYEPLLTSHFGNLINIDVLFQKFQKLVAKDLANKKTRHFNVVISLTRK</sequence>
<keyword evidence="7" id="KW-1185">Reference proteome</keyword>
<evidence type="ECO:0000256" key="1">
    <source>
        <dbReference type="ARBA" id="ARBA00007967"/>
    </source>
</evidence>
<evidence type="ECO:0000256" key="5">
    <source>
        <dbReference type="ARBA" id="ARBA00022842"/>
    </source>
</evidence>